<feature type="repeat" description="TPR" evidence="1">
    <location>
        <begin position="211"/>
        <end position="244"/>
    </location>
</feature>
<dbReference type="Gene3D" id="1.25.40.10">
    <property type="entry name" value="Tetratricopeptide repeat domain"/>
    <property type="match status" value="1"/>
</dbReference>
<dbReference type="EMBL" id="JABEVX010000002">
    <property type="protein sequence ID" value="NNT71543.1"/>
    <property type="molecule type" value="Genomic_DNA"/>
</dbReference>
<dbReference type="AlphaFoldDB" id="A0A7Y3R7W8"/>
<dbReference type="Proteomes" id="UP000536509">
    <property type="component" value="Unassembled WGS sequence"/>
</dbReference>
<gene>
    <name evidence="2" type="ORF">HKT18_04855</name>
</gene>
<evidence type="ECO:0008006" key="4">
    <source>
        <dbReference type="Google" id="ProtNLM"/>
    </source>
</evidence>
<evidence type="ECO:0000256" key="1">
    <source>
        <dbReference type="PROSITE-ProRule" id="PRU00339"/>
    </source>
</evidence>
<evidence type="ECO:0000313" key="2">
    <source>
        <dbReference type="EMBL" id="NNT71543.1"/>
    </source>
</evidence>
<dbReference type="SUPFAM" id="SSF48452">
    <property type="entry name" value="TPR-like"/>
    <property type="match status" value="1"/>
</dbReference>
<dbReference type="PROSITE" id="PS50005">
    <property type="entry name" value="TPR"/>
    <property type="match status" value="1"/>
</dbReference>
<protein>
    <recommendedName>
        <fullName evidence="4">Tetratricopeptide repeat protein</fullName>
    </recommendedName>
</protein>
<keyword evidence="1" id="KW-0802">TPR repeat</keyword>
<dbReference type="InterPro" id="IPR019734">
    <property type="entry name" value="TPR_rpt"/>
</dbReference>
<reference evidence="2 3" key="1">
    <citation type="submission" date="2020-05" db="EMBL/GenBank/DDBJ databases">
        <title>Draft genome of Flavobacterium sp. IMCC34852.</title>
        <authorList>
            <person name="Song J."/>
            <person name="Cho J.-C."/>
        </authorList>
    </citation>
    <scope>NUCLEOTIDE SEQUENCE [LARGE SCALE GENOMIC DNA]</scope>
    <source>
        <strain evidence="2 3">IMCC34852</strain>
    </source>
</reference>
<accession>A0A7Y3R7W8</accession>
<organism evidence="2 3">
    <name type="scientific">Flavobacterium rivulicola</name>
    <dbReference type="NCBI Taxonomy" id="2732161"/>
    <lineage>
        <taxon>Bacteria</taxon>
        <taxon>Pseudomonadati</taxon>
        <taxon>Bacteroidota</taxon>
        <taxon>Flavobacteriia</taxon>
        <taxon>Flavobacteriales</taxon>
        <taxon>Flavobacteriaceae</taxon>
        <taxon>Flavobacterium</taxon>
    </lineage>
</organism>
<proteinExistence type="predicted"/>
<keyword evidence="3" id="KW-1185">Reference proteome</keyword>
<name>A0A7Y3R7W8_9FLAO</name>
<comment type="caution">
    <text evidence="2">The sequence shown here is derived from an EMBL/GenBank/DDBJ whole genome shotgun (WGS) entry which is preliminary data.</text>
</comment>
<dbReference type="InterPro" id="IPR011990">
    <property type="entry name" value="TPR-like_helical_dom_sf"/>
</dbReference>
<evidence type="ECO:0000313" key="3">
    <source>
        <dbReference type="Proteomes" id="UP000536509"/>
    </source>
</evidence>
<dbReference type="RefSeq" id="WP_171221752.1">
    <property type="nucleotide sequence ID" value="NZ_CP121446.1"/>
</dbReference>
<sequence>MKKILYLILLTNISNTIFSQPFKRTVFDYKQLPYSYAKCDDTVLAELDKAINAVNQYNSSEAVLIAKAIYDTHENCTESHLIYGMSLFRNGKVLEGLEIIDKAISKFGSFPDLIKQRISMQLELYENGVGQKNIDGNSIFTSGKNALPFEEEQFKSENLNNALTDLEYLTSLLPDDFNNQYLFGRVLQTKNEFEKSNIVFEKLTQVPDYSLVAKYNLAQNYNSLKQYDKAENEYLSLLEIKPDEPEILRAIARFYEEQNKATQQEHYEKLAYYFTCVPNFLDFPYTPENFNMVSIFGDGKIPAKEKSEKLKDIQKNQPQEILINICLVILNIHTNHGNGLETEATKILQKIGKPALDKTHQLLFTDISTCTVSNLGEIMATVKDESSWNVFVEYLPNIANMPSTLIPPNMPELIIQFDEERGLKEVLKITKGLLSQEKKQSDSPFAGLGSDYVFYLPLKELNTQKVIKAAKDLGYTEAEIALLKKEIKD</sequence>